<keyword evidence="7" id="KW-1185">Reference proteome</keyword>
<keyword evidence="2" id="KW-1133">Transmembrane helix</keyword>
<dbReference type="HOGENOM" id="CLU_268854_0_0_1"/>
<keyword evidence="2" id="KW-0812">Transmembrane</keyword>
<reference evidence="6 7" key="1">
    <citation type="submission" date="2014-04" db="EMBL/GenBank/DDBJ databases">
        <authorList>
            <consortium name="DOE Joint Genome Institute"/>
            <person name="Kuo A."/>
            <person name="Martino E."/>
            <person name="Perotto S."/>
            <person name="Kohler A."/>
            <person name="Nagy L.G."/>
            <person name="Floudas D."/>
            <person name="Copeland A."/>
            <person name="Barry K.W."/>
            <person name="Cichocki N."/>
            <person name="Veneault-Fourrey C."/>
            <person name="LaButti K."/>
            <person name="Lindquist E.A."/>
            <person name="Lipzen A."/>
            <person name="Lundell T."/>
            <person name="Morin E."/>
            <person name="Murat C."/>
            <person name="Sun H."/>
            <person name="Tunlid A."/>
            <person name="Henrissat B."/>
            <person name="Grigoriev I.V."/>
            <person name="Hibbett D.S."/>
            <person name="Martin F."/>
            <person name="Nordberg H.P."/>
            <person name="Cantor M.N."/>
            <person name="Hua S.X."/>
        </authorList>
    </citation>
    <scope>NUCLEOTIDE SEQUENCE [LARGE SCALE GENOMIC DNA]</scope>
    <source>
        <strain evidence="6 7">Zn</strain>
    </source>
</reference>
<feature type="transmembrane region" description="Helical" evidence="2">
    <location>
        <begin position="519"/>
        <end position="537"/>
    </location>
</feature>
<dbReference type="Proteomes" id="UP000054321">
    <property type="component" value="Unassembled WGS sequence"/>
</dbReference>
<dbReference type="SUPFAM" id="SSF82784">
    <property type="entry name" value="OsmC-like"/>
    <property type="match status" value="1"/>
</dbReference>
<evidence type="ECO:0000256" key="3">
    <source>
        <dbReference type="SAM" id="SignalP"/>
    </source>
</evidence>
<evidence type="ECO:0000313" key="6">
    <source>
        <dbReference type="EMBL" id="KIM93313.1"/>
    </source>
</evidence>
<dbReference type="NCBIfam" id="TIGR03562">
    <property type="entry name" value="osmo_induc_OsmC"/>
    <property type="match status" value="1"/>
</dbReference>
<feature type="domain" description="DUF2421" evidence="4">
    <location>
        <begin position="995"/>
        <end position="1158"/>
    </location>
</feature>
<dbReference type="GO" id="GO:0006979">
    <property type="term" value="P:response to oxidative stress"/>
    <property type="evidence" value="ECO:0007669"/>
    <property type="project" value="InterPro"/>
</dbReference>
<dbReference type="PANTHER" id="PTHR37994:SF4">
    <property type="entry name" value="ER TRANSPORTER 6TM N-TERMINAL DOMAIN-CONTAINING PROTEIN-RELATED"/>
    <property type="match status" value="1"/>
</dbReference>
<dbReference type="OrthoDB" id="2274698at2759"/>
<evidence type="ECO:0000313" key="7">
    <source>
        <dbReference type="Proteomes" id="UP000054321"/>
    </source>
</evidence>
<evidence type="ECO:0000259" key="5">
    <source>
        <dbReference type="Pfam" id="PF10337"/>
    </source>
</evidence>
<evidence type="ECO:0008006" key="8">
    <source>
        <dbReference type="Google" id="ProtNLM"/>
    </source>
</evidence>
<feature type="transmembrane region" description="Helical" evidence="2">
    <location>
        <begin position="411"/>
        <end position="435"/>
    </location>
</feature>
<protein>
    <recommendedName>
        <fullName evidence="8">DUF2421 domain-containing protein</fullName>
    </recommendedName>
</protein>
<dbReference type="AlphaFoldDB" id="A0A0C3C339"/>
<feature type="transmembrane region" description="Helical" evidence="2">
    <location>
        <begin position="898"/>
        <end position="919"/>
    </location>
</feature>
<dbReference type="InParanoid" id="A0A0C3C339"/>
<feature type="region of interest" description="Disordered" evidence="1">
    <location>
        <begin position="674"/>
        <end position="706"/>
    </location>
</feature>
<dbReference type="Pfam" id="PF10337">
    <property type="entry name" value="ArAE_2_N"/>
    <property type="match status" value="1"/>
</dbReference>
<feature type="compositionally biased region" description="Basic and acidic residues" evidence="1">
    <location>
        <begin position="566"/>
        <end position="578"/>
    </location>
</feature>
<name>A0A0C3C339_OIDMZ</name>
<gene>
    <name evidence="6" type="ORF">OIDMADRAFT_35813</name>
</gene>
<feature type="chain" id="PRO_5002162234" description="DUF2421 domain-containing protein" evidence="3">
    <location>
        <begin position="19"/>
        <end position="1219"/>
    </location>
</feature>
<keyword evidence="3" id="KW-0732">Signal</keyword>
<dbReference type="InterPro" id="IPR015946">
    <property type="entry name" value="KH_dom-like_a/b"/>
</dbReference>
<feature type="transmembrane region" description="Helical" evidence="2">
    <location>
        <begin position="866"/>
        <end position="892"/>
    </location>
</feature>
<dbReference type="PANTHER" id="PTHR37994">
    <property type="entry name" value="ARAE_2_N DOMAIN-CONTAINING PROTEIN-RELATED"/>
    <property type="match status" value="1"/>
</dbReference>
<dbReference type="EMBL" id="KN832896">
    <property type="protein sequence ID" value="KIM93313.1"/>
    <property type="molecule type" value="Genomic_DNA"/>
</dbReference>
<feature type="compositionally biased region" description="Polar residues" evidence="1">
    <location>
        <begin position="579"/>
        <end position="588"/>
    </location>
</feature>
<dbReference type="Pfam" id="PF10334">
    <property type="entry name" value="BRE4"/>
    <property type="match status" value="1"/>
</dbReference>
<sequence>MRSSLIFALLSLALGVVSIPQGPGTCEPRDPQICIVQGQTLECSSGECVTGCSSFVDPTFGDFVSCFSSHYLQNHVPPQASLVLGVPAIEFLDDMETPLDVSPPFFPNVCVVILSYSKLTRPEHAYIAMSAMKAIGLSVWKGTWKTGSGTISTTSDTFKNAPYSFSSRFNGTPGASPEELLAAAQAGCFNQAFANNFGMIGFEAEKIDTSVTVELGYGSDGHPSILSVSIASNAKVPGISKERFDYCAERARTHFITAGPIHGITGSGVQEDRVLAINTLSPIYASQPLLSDAHTETVKFVVTGSSENQLDLSNFSRKNKLKHRDKTIGLDITPMPARGRTSEIIAMLRPVWHRLGLDGKLSIAIIKGSLPPVIGVAMYQADRIANAVGTLNTLIPIIALCTPYTSPRAELLQALFFNVLTTCIACGMSFLGLYACLEARHHTEQEPAKDRYNSSASAVCAIFLFVNIYIINALRARFPFLLYPALCYSTFIGIGFTTFHIDTTMASGELLIWKMMKAYFIGFGLAAAVGLLVSPITSRTVLFQQQIRLLETLKLSSNSKARMRYPENDAKSVVHSEEQSQNGPLSGNASAAALTESLFSTFATILGSISSAQSEIAWGKLRANDLAEATELLRAVLVPSLALTNLEEALGIFDTSAKNEPSPRHINNERLSKFHGTRESRLPLHPNSPALRGHKHEAGNPSGDFRNHPPRFNRHHLYMAIYVDQLIFFQGSAVLDLVKFADNKVADGTMGRPRLIMPSILHLRASHIHPHSRQASHSDHRSQHNGNAYWSPGRSASQWTHSLERDIEHLSPTNAWEYYSDYIRKLEKLFHSPASVYGLRVACACLSVGIIAFLHSSMMFFQQQRLSWIFLFIAISSSWTSGQSTSSLIIRLVSSSLIMWYIVNGNTVGVLVFMTFFTVGEFYFILKFPKYLVAFITAMVTQVLIVGYGLQVNKIGIAASELTLQLYKPTYILAPYRLATTAAGALITFVWTIFPYPVTDRTQLRHDLGNSMYVLAKYYACVYAQIVARLEGTEGDPASYNSIGSELARSERVLFGEVLALLQSIRADSMFTAYEITLGGKFPHATFESIVKGTRNLLGHFALMSHLSQKLPRKSSIGWFQNLAKLLDEINPTSHDITSMLILLSTAIKNGNPLPPYLYPPKFYNIVDSIAAIDSDILSTSHLLEPGYPEYIALQVAITLVSSDLKALIQQVQSTNNII</sequence>
<feature type="transmembrane region" description="Helical" evidence="2">
    <location>
        <begin position="834"/>
        <end position="854"/>
    </location>
</feature>
<feature type="domain" description="Putative ER transporter 6TM N-terminal" evidence="5">
    <location>
        <begin position="451"/>
        <end position="646"/>
    </location>
</feature>
<evidence type="ECO:0000256" key="2">
    <source>
        <dbReference type="SAM" id="Phobius"/>
    </source>
</evidence>
<dbReference type="STRING" id="913774.A0A0C3C339"/>
<reference evidence="7" key="2">
    <citation type="submission" date="2015-01" db="EMBL/GenBank/DDBJ databases">
        <title>Evolutionary Origins and Diversification of the Mycorrhizal Mutualists.</title>
        <authorList>
            <consortium name="DOE Joint Genome Institute"/>
            <consortium name="Mycorrhizal Genomics Consortium"/>
            <person name="Kohler A."/>
            <person name="Kuo A."/>
            <person name="Nagy L.G."/>
            <person name="Floudas D."/>
            <person name="Copeland A."/>
            <person name="Barry K.W."/>
            <person name="Cichocki N."/>
            <person name="Veneault-Fourrey C."/>
            <person name="LaButti K."/>
            <person name="Lindquist E.A."/>
            <person name="Lipzen A."/>
            <person name="Lundell T."/>
            <person name="Morin E."/>
            <person name="Murat C."/>
            <person name="Riley R."/>
            <person name="Ohm R."/>
            <person name="Sun H."/>
            <person name="Tunlid A."/>
            <person name="Henrissat B."/>
            <person name="Grigoriev I.V."/>
            <person name="Hibbett D.S."/>
            <person name="Martin F."/>
        </authorList>
    </citation>
    <scope>NUCLEOTIDE SEQUENCE [LARGE SCALE GENOMIC DNA]</scope>
    <source>
        <strain evidence="7">Zn</strain>
    </source>
</reference>
<organism evidence="6 7">
    <name type="scientific">Oidiodendron maius (strain Zn)</name>
    <dbReference type="NCBI Taxonomy" id="913774"/>
    <lineage>
        <taxon>Eukaryota</taxon>
        <taxon>Fungi</taxon>
        <taxon>Dikarya</taxon>
        <taxon>Ascomycota</taxon>
        <taxon>Pezizomycotina</taxon>
        <taxon>Leotiomycetes</taxon>
        <taxon>Leotiomycetes incertae sedis</taxon>
        <taxon>Myxotrichaceae</taxon>
        <taxon>Oidiodendron</taxon>
    </lineage>
</organism>
<feature type="transmembrane region" description="Helical" evidence="2">
    <location>
        <begin position="931"/>
        <end position="950"/>
    </location>
</feature>
<dbReference type="InterPro" id="IPR018823">
    <property type="entry name" value="ArAE_2_N"/>
</dbReference>
<feature type="transmembrane region" description="Helical" evidence="2">
    <location>
        <begin position="456"/>
        <end position="474"/>
    </location>
</feature>
<evidence type="ECO:0000256" key="1">
    <source>
        <dbReference type="SAM" id="MobiDB-lite"/>
    </source>
</evidence>
<dbReference type="InterPro" id="IPR018820">
    <property type="entry name" value="BRE4-related_DUF2421"/>
</dbReference>
<feature type="transmembrane region" description="Helical" evidence="2">
    <location>
        <begin position="970"/>
        <end position="994"/>
    </location>
</feature>
<feature type="signal peptide" evidence="3">
    <location>
        <begin position="1"/>
        <end position="18"/>
    </location>
</feature>
<keyword evidence="2" id="KW-0472">Membrane</keyword>
<proteinExistence type="predicted"/>
<dbReference type="InterPro" id="IPR019904">
    <property type="entry name" value="Peroxiredoxin_OsmC"/>
</dbReference>
<feature type="transmembrane region" description="Helical" evidence="2">
    <location>
        <begin position="480"/>
        <end position="499"/>
    </location>
</feature>
<feature type="region of interest" description="Disordered" evidence="1">
    <location>
        <begin position="566"/>
        <end position="588"/>
    </location>
</feature>
<dbReference type="Gene3D" id="3.30.300.20">
    <property type="match status" value="1"/>
</dbReference>
<evidence type="ECO:0000259" key="4">
    <source>
        <dbReference type="Pfam" id="PF10334"/>
    </source>
</evidence>
<accession>A0A0C3C339</accession>
<dbReference type="GO" id="GO:0004601">
    <property type="term" value="F:peroxidase activity"/>
    <property type="evidence" value="ECO:0007669"/>
    <property type="project" value="InterPro"/>
</dbReference>
<dbReference type="InterPro" id="IPR036102">
    <property type="entry name" value="OsmC/Ohrsf"/>
</dbReference>